<keyword evidence="3 9" id="KW-0808">Transferase</keyword>
<dbReference type="PANTHER" id="PTHR17490">
    <property type="entry name" value="SUA5"/>
    <property type="match status" value="1"/>
</dbReference>
<evidence type="ECO:0000256" key="7">
    <source>
        <dbReference type="ARBA" id="ARBA00022840"/>
    </source>
</evidence>
<dbReference type="InterPro" id="IPR023535">
    <property type="entry name" value="TC-AMP_synthase"/>
</dbReference>
<keyword evidence="7 9" id="KW-0067">ATP-binding</keyword>
<evidence type="ECO:0000313" key="12">
    <source>
        <dbReference type="Proteomes" id="UP000826722"/>
    </source>
</evidence>
<comment type="similarity">
    <text evidence="9">Belongs to the SUA5 family. TsaC subfamily.</text>
</comment>
<dbReference type="EMBL" id="AP024110">
    <property type="protein sequence ID" value="BCM24065.1"/>
    <property type="molecule type" value="Genomic_DNA"/>
</dbReference>
<dbReference type="GO" id="GO:0005524">
    <property type="term" value="F:ATP binding"/>
    <property type="evidence" value="ECO:0007669"/>
    <property type="project" value="UniProtKB-UniRule"/>
</dbReference>
<dbReference type="SUPFAM" id="SSF55821">
    <property type="entry name" value="YrdC/RibB"/>
    <property type="match status" value="1"/>
</dbReference>
<dbReference type="InterPro" id="IPR050156">
    <property type="entry name" value="TC-AMP_synthase_SUA5"/>
</dbReference>
<dbReference type="Gene3D" id="3.90.870.10">
    <property type="entry name" value="DHBP synthase"/>
    <property type="match status" value="1"/>
</dbReference>
<dbReference type="RefSeq" id="WP_221764624.1">
    <property type="nucleotide sequence ID" value="NZ_AP024110.1"/>
</dbReference>
<dbReference type="EC" id="2.7.7.87" evidence="9"/>
<dbReference type="GO" id="GO:0003725">
    <property type="term" value="F:double-stranded RNA binding"/>
    <property type="evidence" value="ECO:0007669"/>
    <property type="project" value="InterPro"/>
</dbReference>
<dbReference type="GO" id="GO:0000049">
    <property type="term" value="F:tRNA binding"/>
    <property type="evidence" value="ECO:0007669"/>
    <property type="project" value="TreeGrafter"/>
</dbReference>
<name>A0A8D5FYH5_9PROT</name>
<comment type="function">
    <text evidence="9">Required for the formation of a threonylcarbamoyl group on adenosine at position 37 (t(6)A37) in tRNAs that read codons beginning with adenine. Catalyzes the conversion of L-threonine, HCO(3)(-)/CO(2) and ATP to give threonylcarbamoyl-AMP (TC-AMP) as the acyladenylate intermediate, with the release of diphosphate.</text>
</comment>
<organism evidence="11 12">
    <name type="scientific">Methyloradius palustris</name>
    <dbReference type="NCBI Taxonomy" id="2778876"/>
    <lineage>
        <taxon>Bacteria</taxon>
        <taxon>Pseudomonadati</taxon>
        <taxon>Pseudomonadota</taxon>
        <taxon>Betaproteobacteria</taxon>
        <taxon>Nitrosomonadales</taxon>
        <taxon>Methylophilaceae</taxon>
        <taxon>Methyloradius</taxon>
    </lineage>
</organism>
<evidence type="ECO:0000259" key="10">
    <source>
        <dbReference type="PROSITE" id="PS51163"/>
    </source>
</evidence>
<dbReference type="KEGG" id="mpau:ZMTM_03240"/>
<evidence type="ECO:0000256" key="2">
    <source>
        <dbReference type="ARBA" id="ARBA00022490"/>
    </source>
</evidence>
<keyword evidence="5 9" id="KW-0548">Nucleotidyltransferase</keyword>
<evidence type="ECO:0000256" key="6">
    <source>
        <dbReference type="ARBA" id="ARBA00022741"/>
    </source>
</evidence>
<evidence type="ECO:0000256" key="3">
    <source>
        <dbReference type="ARBA" id="ARBA00022679"/>
    </source>
</evidence>
<dbReference type="GO" id="GO:0005737">
    <property type="term" value="C:cytoplasm"/>
    <property type="evidence" value="ECO:0007669"/>
    <property type="project" value="UniProtKB-SubCell"/>
</dbReference>
<dbReference type="PROSITE" id="PS51163">
    <property type="entry name" value="YRDC"/>
    <property type="match status" value="1"/>
</dbReference>
<dbReference type="InterPro" id="IPR017945">
    <property type="entry name" value="DHBP_synth_RibB-like_a/b_dom"/>
</dbReference>
<proteinExistence type="inferred from homology"/>
<evidence type="ECO:0000256" key="9">
    <source>
        <dbReference type="HAMAP-Rule" id="MF_01852"/>
    </source>
</evidence>
<keyword evidence="2 9" id="KW-0963">Cytoplasm</keyword>
<dbReference type="Pfam" id="PF01300">
    <property type="entry name" value="Sua5_yciO_yrdC"/>
    <property type="match status" value="1"/>
</dbReference>
<keyword evidence="6 9" id="KW-0547">Nucleotide-binding</keyword>
<evidence type="ECO:0000256" key="1">
    <source>
        <dbReference type="ARBA" id="ARBA00004496"/>
    </source>
</evidence>
<keyword evidence="12" id="KW-1185">Reference proteome</keyword>
<protein>
    <recommendedName>
        <fullName evidence="9">Threonylcarbamoyl-AMP synthase</fullName>
        <shortName evidence="9">TC-AMP synthase</shortName>
        <ecNumber evidence="9">2.7.7.87</ecNumber>
    </recommendedName>
    <alternativeName>
        <fullName evidence="9">L-threonylcarbamoyladenylate synthase</fullName>
    </alternativeName>
    <alternativeName>
        <fullName evidence="9">t(6)A37 threonylcarbamoyladenosine biosynthesis protein TsaC</fullName>
    </alternativeName>
    <alternativeName>
        <fullName evidence="9">tRNA threonylcarbamoyladenosine biosynthesis protein TsaC</fullName>
    </alternativeName>
</protein>
<evidence type="ECO:0000256" key="5">
    <source>
        <dbReference type="ARBA" id="ARBA00022695"/>
    </source>
</evidence>
<reference evidence="11" key="1">
    <citation type="journal article" date="2021" name="Arch. Microbiol.">
        <title>Methyloradius palustris gen. nov., sp. nov., a methanol-oxidizing bacterium isolated from snow.</title>
        <authorList>
            <person name="Miyadera T."/>
            <person name="Kojima H."/>
            <person name="Fukui M."/>
        </authorList>
    </citation>
    <scope>NUCLEOTIDE SEQUENCE</scope>
    <source>
        <strain evidence="11">Zm11</strain>
    </source>
</reference>
<dbReference type="GO" id="GO:0002949">
    <property type="term" value="P:tRNA threonylcarbamoyladenosine modification"/>
    <property type="evidence" value="ECO:0007669"/>
    <property type="project" value="UniProtKB-UniRule"/>
</dbReference>
<evidence type="ECO:0000256" key="4">
    <source>
        <dbReference type="ARBA" id="ARBA00022694"/>
    </source>
</evidence>
<evidence type="ECO:0000256" key="8">
    <source>
        <dbReference type="ARBA" id="ARBA00048366"/>
    </source>
</evidence>
<comment type="catalytic activity">
    <reaction evidence="8 9">
        <text>L-threonine + hydrogencarbonate + ATP = L-threonylcarbamoyladenylate + diphosphate + H2O</text>
        <dbReference type="Rhea" id="RHEA:36407"/>
        <dbReference type="ChEBI" id="CHEBI:15377"/>
        <dbReference type="ChEBI" id="CHEBI:17544"/>
        <dbReference type="ChEBI" id="CHEBI:30616"/>
        <dbReference type="ChEBI" id="CHEBI:33019"/>
        <dbReference type="ChEBI" id="CHEBI:57926"/>
        <dbReference type="ChEBI" id="CHEBI:73682"/>
        <dbReference type="EC" id="2.7.7.87"/>
    </reaction>
</comment>
<evidence type="ECO:0000313" key="11">
    <source>
        <dbReference type="EMBL" id="BCM24065.1"/>
    </source>
</evidence>
<sequence length="183" mass="20247">MTQARGLRSYLRSGGVIAYPTESIFGLGCDPDNRLAVQRILRIKQRPKHKGLILLADRFSAFQRYIAPLTASQIASMQHSWLGKAPHTWLVPAAKDCPKWLSGKHKTIAIRVTQHAFSKRLCKQLGMALVSTSANKSGHQPAKTSRQCYKLFSGQTRILPGMTAGAKKPSTIQDLLTGKILRK</sequence>
<accession>A0A8D5FYH5</accession>
<comment type="subcellular location">
    <subcellularLocation>
        <location evidence="1 9">Cytoplasm</location>
    </subcellularLocation>
</comment>
<keyword evidence="4 9" id="KW-0819">tRNA processing</keyword>
<dbReference type="GO" id="GO:0006450">
    <property type="term" value="P:regulation of translational fidelity"/>
    <property type="evidence" value="ECO:0007669"/>
    <property type="project" value="TreeGrafter"/>
</dbReference>
<dbReference type="Proteomes" id="UP000826722">
    <property type="component" value="Chromosome"/>
</dbReference>
<dbReference type="AlphaFoldDB" id="A0A8D5FYH5"/>
<dbReference type="HAMAP" id="MF_01852">
    <property type="entry name" value="TsaC"/>
    <property type="match status" value="1"/>
</dbReference>
<dbReference type="GO" id="GO:0061710">
    <property type="term" value="F:L-threonylcarbamoyladenylate synthase"/>
    <property type="evidence" value="ECO:0007669"/>
    <property type="project" value="UniProtKB-EC"/>
</dbReference>
<dbReference type="PANTHER" id="PTHR17490:SF18">
    <property type="entry name" value="THREONYLCARBAMOYL-AMP SYNTHASE"/>
    <property type="match status" value="1"/>
</dbReference>
<feature type="domain" description="YrdC-like" evidence="10">
    <location>
        <begin position="1"/>
        <end position="183"/>
    </location>
</feature>
<gene>
    <name evidence="9 11" type="primary">tsaC</name>
    <name evidence="11" type="ORF">ZMTM_03240</name>
</gene>
<dbReference type="InterPro" id="IPR006070">
    <property type="entry name" value="Sua5-like_dom"/>
</dbReference>